<sequence>MWLFLQCEICLMCVKTGLYLKTIPTLRTGIRLLTPVRSLMCVKTGFTEKHLPTLR</sequence>
<organism evidence="1 2">
    <name type="scientific">Staurois parvus</name>
    <dbReference type="NCBI Taxonomy" id="386267"/>
    <lineage>
        <taxon>Eukaryota</taxon>
        <taxon>Metazoa</taxon>
        <taxon>Chordata</taxon>
        <taxon>Craniata</taxon>
        <taxon>Vertebrata</taxon>
        <taxon>Euteleostomi</taxon>
        <taxon>Amphibia</taxon>
        <taxon>Batrachia</taxon>
        <taxon>Anura</taxon>
        <taxon>Neobatrachia</taxon>
        <taxon>Ranoidea</taxon>
        <taxon>Ranidae</taxon>
        <taxon>Staurois</taxon>
    </lineage>
</organism>
<name>A0ABN9BKY0_9NEOB</name>
<dbReference type="Proteomes" id="UP001162483">
    <property type="component" value="Unassembled WGS sequence"/>
</dbReference>
<dbReference type="EMBL" id="CATNWA010004622">
    <property type="protein sequence ID" value="CAI9548273.1"/>
    <property type="molecule type" value="Genomic_DNA"/>
</dbReference>
<protein>
    <submittedName>
        <fullName evidence="1">Uncharacterized protein</fullName>
    </submittedName>
</protein>
<evidence type="ECO:0000313" key="2">
    <source>
        <dbReference type="Proteomes" id="UP001162483"/>
    </source>
</evidence>
<reference evidence="1" key="1">
    <citation type="submission" date="2023-05" db="EMBL/GenBank/DDBJ databases">
        <authorList>
            <person name="Stuckert A."/>
        </authorList>
    </citation>
    <scope>NUCLEOTIDE SEQUENCE</scope>
</reference>
<proteinExistence type="predicted"/>
<gene>
    <name evidence="1" type="ORF">SPARVUS_LOCUS3129510</name>
</gene>
<evidence type="ECO:0000313" key="1">
    <source>
        <dbReference type="EMBL" id="CAI9548273.1"/>
    </source>
</evidence>
<keyword evidence="2" id="KW-1185">Reference proteome</keyword>
<comment type="caution">
    <text evidence="1">The sequence shown here is derived from an EMBL/GenBank/DDBJ whole genome shotgun (WGS) entry which is preliminary data.</text>
</comment>
<feature type="non-terminal residue" evidence="1">
    <location>
        <position position="55"/>
    </location>
</feature>
<accession>A0ABN9BKY0</accession>